<evidence type="ECO:0000313" key="3">
    <source>
        <dbReference type="EMBL" id="KDQ23016.1"/>
    </source>
</evidence>
<feature type="region of interest" description="Disordered" evidence="1">
    <location>
        <begin position="167"/>
        <end position="194"/>
    </location>
</feature>
<name>A0A067NGX2_PLEO1</name>
<evidence type="ECO:0000256" key="2">
    <source>
        <dbReference type="SAM" id="SignalP"/>
    </source>
</evidence>
<dbReference type="InParanoid" id="A0A067NGX2"/>
<organism evidence="3 4">
    <name type="scientific">Pleurotus ostreatus (strain PC15)</name>
    <name type="common">Oyster mushroom</name>
    <dbReference type="NCBI Taxonomy" id="1137138"/>
    <lineage>
        <taxon>Eukaryota</taxon>
        <taxon>Fungi</taxon>
        <taxon>Dikarya</taxon>
        <taxon>Basidiomycota</taxon>
        <taxon>Agaricomycotina</taxon>
        <taxon>Agaricomycetes</taxon>
        <taxon>Agaricomycetidae</taxon>
        <taxon>Agaricales</taxon>
        <taxon>Pleurotineae</taxon>
        <taxon>Pleurotaceae</taxon>
        <taxon>Pleurotus</taxon>
    </lineage>
</organism>
<dbReference type="VEuPathDB" id="FungiDB:PLEOSDRAFT_1108646"/>
<accession>A0A067NGX2</accession>
<reference evidence="4" key="1">
    <citation type="journal article" date="2014" name="Proc. Natl. Acad. Sci. U.S.A.">
        <title>Extensive sampling of basidiomycete genomes demonstrates inadequacy of the white-rot/brown-rot paradigm for wood decay fungi.</title>
        <authorList>
            <person name="Riley R."/>
            <person name="Salamov A.A."/>
            <person name="Brown D.W."/>
            <person name="Nagy L.G."/>
            <person name="Floudas D."/>
            <person name="Held B.W."/>
            <person name="Levasseur A."/>
            <person name="Lombard V."/>
            <person name="Morin E."/>
            <person name="Otillar R."/>
            <person name="Lindquist E.A."/>
            <person name="Sun H."/>
            <person name="LaButti K.M."/>
            <person name="Schmutz J."/>
            <person name="Jabbour D."/>
            <person name="Luo H."/>
            <person name="Baker S.E."/>
            <person name="Pisabarro A.G."/>
            <person name="Walton J.D."/>
            <person name="Blanchette R.A."/>
            <person name="Henrissat B."/>
            <person name="Martin F."/>
            <person name="Cullen D."/>
            <person name="Hibbett D.S."/>
            <person name="Grigoriev I.V."/>
        </authorList>
    </citation>
    <scope>NUCLEOTIDE SEQUENCE [LARGE SCALE GENOMIC DNA]</scope>
    <source>
        <strain evidence="4">PC15</strain>
    </source>
</reference>
<feature type="chain" id="PRO_5001645692" evidence="2">
    <location>
        <begin position="20"/>
        <end position="194"/>
    </location>
</feature>
<feature type="region of interest" description="Disordered" evidence="1">
    <location>
        <begin position="73"/>
        <end position="103"/>
    </location>
</feature>
<sequence>MPGCIFGSLHLCIFTGCRALGCKDANADSANAESERHRTKIGSIGQEQGQEQEQGQGQGRELAQLRRHSVFSELENNNSGGEGSRMGYNSAASIGMSRRRSTPSSCSNLFVSCTPPSRAPPPFASLNALGGSVPSLGYAPRVTSRLDSIRLSFIPLALSAGTPAGVSRLPTLPPPPLSSHQLAPPLRQAHALTH</sequence>
<keyword evidence="2" id="KW-0732">Signal</keyword>
<dbReference type="HOGENOM" id="CLU_1402967_0_0_1"/>
<feature type="region of interest" description="Disordered" evidence="1">
    <location>
        <begin position="30"/>
        <end position="61"/>
    </location>
</feature>
<feature type="signal peptide" evidence="2">
    <location>
        <begin position="1"/>
        <end position="19"/>
    </location>
</feature>
<evidence type="ECO:0000256" key="1">
    <source>
        <dbReference type="SAM" id="MobiDB-lite"/>
    </source>
</evidence>
<gene>
    <name evidence="3" type="ORF">PLEOSDRAFT_1108646</name>
</gene>
<evidence type="ECO:0000313" key="4">
    <source>
        <dbReference type="Proteomes" id="UP000027073"/>
    </source>
</evidence>
<proteinExistence type="predicted"/>
<dbReference type="AlphaFoldDB" id="A0A067NGX2"/>
<dbReference type="Proteomes" id="UP000027073">
    <property type="component" value="Unassembled WGS sequence"/>
</dbReference>
<protein>
    <submittedName>
        <fullName evidence="3">Uncharacterized protein</fullName>
    </submittedName>
</protein>
<feature type="compositionally biased region" description="Low complexity" evidence="1">
    <location>
        <begin position="45"/>
        <end position="55"/>
    </location>
</feature>
<dbReference type="EMBL" id="KL198013">
    <property type="protein sequence ID" value="KDQ23016.1"/>
    <property type="molecule type" value="Genomic_DNA"/>
</dbReference>